<dbReference type="NCBIfam" id="TIGR01730">
    <property type="entry name" value="RND_mfp"/>
    <property type="match status" value="1"/>
</dbReference>
<dbReference type="Gene3D" id="2.40.420.20">
    <property type="match status" value="1"/>
</dbReference>
<keyword evidence="4" id="KW-0732">Signal</keyword>
<accession>A0ABW3Z3I1</accession>
<evidence type="ECO:0000259" key="8">
    <source>
        <dbReference type="Pfam" id="PF25967"/>
    </source>
</evidence>
<evidence type="ECO:0000313" key="10">
    <source>
        <dbReference type="Proteomes" id="UP001597171"/>
    </source>
</evidence>
<dbReference type="Pfam" id="PF25944">
    <property type="entry name" value="Beta-barrel_RND"/>
    <property type="match status" value="1"/>
</dbReference>
<feature type="domain" description="Multidrug resistance protein MdtA-like barrel-sandwich hybrid" evidence="6">
    <location>
        <begin position="77"/>
        <end position="217"/>
    </location>
</feature>
<feature type="domain" description="Multidrug resistance protein MdtA-like alpha-helical hairpin" evidence="5">
    <location>
        <begin position="116"/>
        <end position="185"/>
    </location>
</feature>
<evidence type="ECO:0000259" key="5">
    <source>
        <dbReference type="Pfam" id="PF25876"/>
    </source>
</evidence>
<evidence type="ECO:0000256" key="1">
    <source>
        <dbReference type="ARBA" id="ARBA00004196"/>
    </source>
</evidence>
<dbReference type="RefSeq" id="WP_378773948.1">
    <property type="nucleotide sequence ID" value="NZ_JBHTMX010000005.1"/>
</dbReference>
<dbReference type="Pfam" id="PF25917">
    <property type="entry name" value="BSH_RND"/>
    <property type="match status" value="1"/>
</dbReference>
<evidence type="ECO:0000313" key="9">
    <source>
        <dbReference type="EMBL" id="MFD1330755.1"/>
    </source>
</evidence>
<sequence length="405" mass="42072">MSYLARPRQPLAASARGAAHAAALALGLLTAACDQGAQVGGQAPSVERAKVGVVTLDARSVAITAELPGRVSASLVSEVRPQVGGIIRERIFKEGSEVKAGDPLYQIDPASYQAAYDSALAAEQKADAAVPSAQAKVERYQGLARSNAVSKQDLDDAVATLAQARADVAAAKADVATAKINLDHTTIRAPITGRADASSLTPGALVTASQDTALTTIRTLDPVNVDVIQSSTNLLRFREAIRSGRLKSDGPDVNVKLILENGSTYGHTGKLQFAEANVDLTTGTFTVRAAFPNPDRLLVPGMYARAIIEEGVAADSILVTQQAVGRNTKGEATAKVVTPDGKVEERVLAIDRSVGNQWLVTDGLKAGDRVIVEGGQNVRAGQEVTADPVTVDDATGDVRDAALKG</sequence>
<evidence type="ECO:0000256" key="2">
    <source>
        <dbReference type="ARBA" id="ARBA00009477"/>
    </source>
</evidence>
<dbReference type="Gene3D" id="2.40.50.100">
    <property type="match status" value="1"/>
</dbReference>
<dbReference type="PANTHER" id="PTHR30158">
    <property type="entry name" value="ACRA/E-RELATED COMPONENT OF DRUG EFFLUX TRANSPORTER"/>
    <property type="match status" value="1"/>
</dbReference>
<dbReference type="InterPro" id="IPR058627">
    <property type="entry name" value="MdtA-like_C"/>
</dbReference>
<feature type="chain" id="PRO_5045104066" evidence="4">
    <location>
        <begin position="22"/>
        <end position="405"/>
    </location>
</feature>
<keyword evidence="3" id="KW-0175">Coiled coil</keyword>
<evidence type="ECO:0000256" key="3">
    <source>
        <dbReference type="SAM" id="Coils"/>
    </source>
</evidence>
<dbReference type="Proteomes" id="UP001597171">
    <property type="component" value="Unassembled WGS sequence"/>
</dbReference>
<dbReference type="EMBL" id="JBHTMX010000005">
    <property type="protein sequence ID" value="MFD1330755.1"/>
    <property type="molecule type" value="Genomic_DNA"/>
</dbReference>
<dbReference type="InterPro" id="IPR006143">
    <property type="entry name" value="RND_pump_MFP"/>
</dbReference>
<evidence type="ECO:0000256" key="4">
    <source>
        <dbReference type="SAM" id="SignalP"/>
    </source>
</evidence>
<comment type="similarity">
    <text evidence="2">Belongs to the membrane fusion protein (MFP) (TC 8.A.1) family.</text>
</comment>
<dbReference type="SUPFAM" id="SSF111369">
    <property type="entry name" value="HlyD-like secretion proteins"/>
    <property type="match status" value="1"/>
</dbReference>
<name>A0ABW3Z3I1_9HYPH</name>
<protein>
    <submittedName>
        <fullName evidence="9">Efflux RND transporter periplasmic adaptor subunit</fullName>
    </submittedName>
</protein>
<dbReference type="Gene3D" id="1.10.287.470">
    <property type="entry name" value="Helix hairpin bin"/>
    <property type="match status" value="1"/>
</dbReference>
<evidence type="ECO:0000259" key="6">
    <source>
        <dbReference type="Pfam" id="PF25917"/>
    </source>
</evidence>
<feature type="signal peptide" evidence="4">
    <location>
        <begin position="1"/>
        <end position="21"/>
    </location>
</feature>
<organism evidence="9 10">
    <name type="scientific">Methylopila musalis</name>
    <dbReference type="NCBI Taxonomy" id="1134781"/>
    <lineage>
        <taxon>Bacteria</taxon>
        <taxon>Pseudomonadati</taxon>
        <taxon>Pseudomonadota</taxon>
        <taxon>Alphaproteobacteria</taxon>
        <taxon>Hyphomicrobiales</taxon>
        <taxon>Methylopilaceae</taxon>
        <taxon>Methylopila</taxon>
    </lineage>
</organism>
<dbReference type="PANTHER" id="PTHR30158:SF3">
    <property type="entry name" value="MULTIDRUG EFFLUX PUMP SUBUNIT ACRA-RELATED"/>
    <property type="match status" value="1"/>
</dbReference>
<dbReference type="InterPro" id="IPR058626">
    <property type="entry name" value="MdtA-like_b-barrel"/>
</dbReference>
<comment type="caution">
    <text evidence="9">The sequence shown here is derived from an EMBL/GenBank/DDBJ whole genome shotgun (WGS) entry which is preliminary data.</text>
</comment>
<dbReference type="InterPro" id="IPR058625">
    <property type="entry name" value="MdtA-like_BSH"/>
</dbReference>
<comment type="subcellular location">
    <subcellularLocation>
        <location evidence="1">Cell envelope</location>
    </subcellularLocation>
</comment>
<gene>
    <name evidence="9" type="ORF">ACFQ4O_01950</name>
</gene>
<reference evidence="10" key="1">
    <citation type="journal article" date="2019" name="Int. J. Syst. Evol. Microbiol.">
        <title>The Global Catalogue of Microorganisms (GCM) 10K type strain sequencing project: providing services to taxonomists for standard genome sequencing and annotation.</title>
        <authorList>
            <consortium name="The Broad Institute Genomics Platform"/>
            <consortium name="The Broad Institute Genome Sequencing Center for Infectious Disease"/>
            <person name="Wu L."/>
            <person name="Ma J."/>
        </authorList>
    </citation>
    <scope>NUCLEOTIDE SEQUENCE [LARGE SCALE GENOMIC DNA]</scope>
    <source>
        <strain evidence="10">CCUG 61696</strain>
    </source>
</reference>
<dbReference type="Pfam" id="PF25876">
    <property type="entry name" value="HH_MFP_RND"/>
    <property type="match status" value="1"/>
</dbReference>
<feature type="coiled-coil region" evidence="3">
    <location>
        <begin position="154"/>
        <end position="181"/>
    </location>
</feature>
<keyword evidence="10" id="KW-1185">Reference proteome</keyword>
<dbReference type="PROSITE" id="PS51257">
    <property type="entry name" value="PROKAR_LIPOPROTEIN"/>
    <property type="match status" value="1"/>
</dbReference>
<dbReference type="Gene3D" id="2.40.30.170">
    <property type="match status" value="1"/>
</dbReference>
<dbReference type="InterPro" id="IPR058624">
    <property type="entry name" value="MdtA-like_HH"/>
</dbReference>
<proteinExistence type="inferred from homology"/>
<evidence type="ECO:0000259" key="7">
    <source>
        <dbReference type="Pfam" id="PF25944"/>
    </source>
</evidence>
<feature type="domain" description="Multidrug resistance protein MdtA-like C-terminal permuted SH3" evidence="8">
    <location>
        <begin position="316"/>
        <end position="376"/>
    </location>
</feature>
<dbReference type="Pfam" id="PF25967">
    <property type="entry name" value="RND-MFP_C"/>
    <property type="match status" value="1"/>
</dbReference>
<feature type="domain" description="Multidrug resistance protein MdtA-like beta-barrel" evidence="7">
    <location>
        <begin position="222"/>
        <end position="311"/>
    </location>
</feature>